<evidence type="ECO:0000313" key="1">
    <source>
        <dbReference type="EMBL" id="KAK8071866.1"/>
    </source>
</evidence>
<reference evidence="1 2" key="1">
    <citation type="submission" date="2023-01" db="EMBL/GenBank/DDBJ databases">
        <title>Analysis of 21 Apiospora genomes using comparative genomics revels a genus with tremendous synthesis potential of carbohydrate active enzymes and secondary metabolites.</title>
        <authorList>
            <person name="Sorensen T."/>
        </authorList>
    </citation>
    <scope>NUCLEOTIDE SEQUENCE [LARGE SCALE GENOMIC DNA]</scope>
    <source>
        <strain evidence="1 2">CBS 83171</strain>
    </source>
</reference>
<comment type="caution">
    <text evidence="1">The sequence shown here is derived from an EMBL/GenBank/DDBJ whole genome shotgun (WGS) entry which is preliminary data.</text>
</comment>
<protein>
    <submittedName>
        <fullName evidence="1">Uncharacterized protein</fullName>
    </submittedName>
</protein>
<proteinExistence type="predicted"/>
<keyword evidence="2" id="KW-1185">Reference proteome</keyword>
<name>A0ABR1VKW2_9PEZI</name>
<dbReference type="Proteomes" id="UP001446871">
    <property type="component" value="Unassembled WGS sequence"/>
</dbReference>
<dbReference type="EMBL" id="JAQQWM010000003">
    <property type="protein sequence ID" value="KAK8071866.1"/>
    <property type="molecule type" value="Genomic_DNA"/>
</dbReference>
<sequence>MSCVTDTLVVTAARGRNGHHNWPAVEQNVIPTEEDGPKWITAINHWNQELEIQREERRMQHDRRMDRLQNLMRGLDDEDEEVD</sequence>
<accession>A0ABR1VKW2</accession>
<gene>
    <name evidence="1" type="ORF">PG996_005214</name>
</gene>
<evidence type="ECO:0000313" key="2">
    <source>
        <dbReference type="Proteomes" id="UP001446871"/>
    </source>
</evidence>
<organism evidence="1 2">
    <name type="scientific">Apiospora saccharicola</name>
    <dbReference type="NCBI Taxonomy" id="335842"/>
    <lineage>
        <taxon>Eukaryota</taxon>
        <taxon>Fungi</taxon>
        <taxon>Dikarya</taxon>
        <taxon>Ascomycota</taxon>
        <taxon>Pezizomycotina</taxon>
        <taxon>Sordariomycetes</taxon>
        <taxon>Xylariomycetidae</taxon>
        <taxon>Amphisphaeriales</taxon>
        <taxon>Apiosporaceae</taxon>
        <taxon>Apiospora</taxon>
    </lineage>
</organism>